<feature type="compositionally biased region" description="Polar residues" evidence="2">
    <location>
        <begin position="594"/>
        <end position="606"/>
    </location>
</feature>
<feature type="compositionally biased region" description="Polar residues" evidence="2">
    <location>
        <begin position="559"/>
        <end position="569"/>
    </location>
</feature>
<feature type="region of interest" description="Disordered" evidence="2">
    <location>
        <begin position="1"/>
        <end position="37"/>
    </location>
</feature>
<dbReference type="HOGENOM" id="CLU_395924_0_0_1"/>
<proteinExistence type="predicted"/>
<feature type="compositionally biased region" description="Polar residues" evidence="2">
    <location>
        <begin position="282"/>
        <end position="291"/>
    </location>
</feature>
<feature type="compositionally biased region" description="Polar residues" evidence="2">
    <location>
        <begin position="616"/>
        <end position="625"/>
    </location>
</feature>
<evidence type="ECO:0000256" key="1">
    <source>
        <dbReference type="SAM" id="Coils"/>
    </source>
</evidence>
<feature type="coiled-coil region" evidence="1">
    <location>
        <begin position="82"/>
        <end position="218"/>
    </location>
</feature>
<feature type="compositionally biased region" description="Polar residues" evidence="2">
    <location>
        <begin position="23"/>
        <end position="36"/>
    </location>
</feature>
<dbReference type="PANTHER" id="PTHR42041">
    <property type="entry name" value="DNA ENDONUCLEASE ACTIVATOR CTP1 C-TERMINAL DOMAIN-CONTAINING PROTEIN"/>
    <property type="match status" value="1"/>
</dbReference>
<organism evidence="3">
    <name type="scientific">Trichophyton rubrum CBS 288.86</name>
    <dbReference type="NCBI Taxonomy" id="1215330"/>
    <lineage>
        <taxon>Eukaryota</taxon>
        <taxon>Fungi</taxon>
        <taxon>Dikarya</taxon>
        <taxon>Ascomycota</taxon>
        <taxon>Pezizomycotina</taxon>
        <taxon>Eurotiomycetes</taxon>
        <taxon>Eurotiomycetidae</taxon>
        <taxon>Onygenales</taxon>
        <taxon>Arthrodermataceae</taxon>
        <taxon>Trichophyton</taxon>
    </lineage>
</organism>
<protein>
    <submittedName>
        <fullName evidence="3">Uncharacterized protein</fullName>
    </submittedName>
</protein>
<feature type="compositionally biased region" description="Low complexity" evidence="2">
    <location>
        <begin position="545"/>
        <end position="558"/>
    </location>
</feature>
<dbReference type="AlphaFoldDB" id="A0A022WDL1"/>
<feature type="compositionally biased region" description="Polar residues" evidence="2">
    <location>
        <begin position="505"/>
        <end position="515"/>
    </location>
</feature>
<feature type="region of interest" description="Disordered" evidence="2">
    <location>
        <begin position="230"/>
        <end position="303"/>
    </location>
</feature>
<dbReference type="EMBL" id="KK207727">
    <property type="protein sequence ID" value="EZF56153.1"/>
    <property type="molecule type" value="Genomic_DNA"/>
</dbReference>
<keyword evidence="1" id="KW-0175">Coiled coil</keyword>
<feature type="compositionally biased region" description="Basic and acidic residues" evidence="2">
    <location>
        <begin position="448"/>
        <end position="458"/>
    </location>
</feature>
<feature type="region of interest" description="Disordered" evidence="2">
    <location>
        <begin position="378"/>
        <end position="576"/>
    </location>
</feature>
<dbReference type="Proteomes" id="UP000023758">
    <property type="component" value="Unassembled WGS sequence"/>
</dbReference>
<feature type="compositionally biased region" description="Polar residues" evidence="2">
    <location>
        <begin position="397"/>
        <end position="406"/>
    </location>
</feature>
<dbReference type="PANTHER" id="PTHR42041:SF1">
    <property type="entry name" value="DNA ENDONUCLEASE ACTIVATOR CTP1 C-TERMINAL DOMAIN-CONTAINING PROTEIN"/>
    <property type="match status" value="1"/>
</dbReference>
<evidence type="ECO:0000256" key="2">
    <source>
        <dbReference type="SAM" id="MobiDB-lite"/>
    </source>
</evidence>
<dbReference type="OrthoDB" id="4495335at2759"/>
<gene>
    <name evidence="3" type="ORF">H103_01397</name>
</gene>
<feature type="region of interest" description="Disordered" evidence="2">
    <location>
        <begin position="588"/>
        <end position="651"/>
    </location>
</feature>
<name>A0A022WDL1_TRIRU</name>
<feature type="compositionally biased region" description="Acidic residues" evidence="2">
    <location>
        <begin position="408"/>
        <end position="417"/>
    </location>
</feature>
<accession>A0A022WDL1</accession>
<evidence type="ECO:0000313" key="3">
    <source>
        <dbReference type="EMBL" id="EZF56153.1"/>
    </source>
</evidence>
<reference evidence="3" key="1">
    <citation type="submission" date="2014-02" db="EMBL/GenBank/DDBJ databases">
        <title>The Genome Sequence of Trichophyton rubrum (morphotype fischeri) CBS 288.86.</title>
        <authorList>
            <consortium name="The Broad Institute Genomics Platform"/>
            <person name="Cuomo C.A."/>
            <person name="White T.C."/>
            <person name="Graser Y."/>
            <person name="Martinez-Rossi N."/>
            <person name="Heitman J."/>
            <person name="Young S.K."/>
            <person name="Zeng Q."/>
            <person name="Gargeya S."/>
            <person name="Abouelleil A."/>
            <person name="Alvarado L."/>
            <person name="Chapman S.B."/>
            <person name="Gainer-Dewar J."/>
            <person name="Goldberg J."/>
            <person name="Griggs A."/>
            <person name="Gujja S."/>
            <person name="Hansen M."/>
            <person name="Howarth C."/>
            <person name="Imamovic A."/>
            <person name="Larimer J."/>
            <person name="Martinez D."/>
            <person name="Murphy C."/>
            <person name="Pearson M.D."/>
            <person name="Persinoti G."/>
            <person name="Poon T."/>
            <person name="Priest M."/>
            <person name="Roberts A.D."/>
            <person name="Saif S."/>
            <person name="Shea T.D."/>
            <person name="Sykes S.N."/>
            <person name="Wortman J."/>
            <person name="Nusbaum C."/>
            <person name="Birren B."/>
        </authorList>
    </citation>
    <scope>NUCLEOTIDE SEQUENCE [LARGE SCALE GENOMIC DNA]</scope>
    <source>
        <strain evidence="3">CBS 288.86</strain>
    </source>
</reference>
<sequence length="651" mass="72941">MESSSLKYTRETGSPLHPLSPRRINQQTMNRASPVSSDLAYLQSKSDKHSVDVQSKVAFLNKLASPSSPAPLPLSSTTHAALQRAILGREEAEEALKATTEELNEARQRERRVSERLESLLEELHTFKERQSQERTLFEKEIRRARKEAFRAGSNLVKAQEELKSSRGEIKNLKDEVKAEREAKDKARQEAFERAYALAGLTEENEVLKEQIKAFETDNQSDILEAQAEMMRGETPRSRVQRSSINLMSGSPALRGKKRGQPDSRDQMSPVRKKSAQHQPDFRSSLTSPTKLTPGHDMVPVEQEDEPLKLIDNEREIILELEEDLRWEKLMRRRAEDMIDFLKLECQFKRCSCRIAERQGVKYVHDLGWEKISPAENQQKKAVANIPSPSPARKPSPQLQIAQRSPTPEDDNVDCPEPDPASDGSPVEPDVVFCPDTGTFKTVPSPVRKAETMRREQPNNRPPVNHADPPPNLRRSLRDEPIPAPNLGEPKKRNQEPPSVAALETSHNQPPSSRSRIQEQPADTNPRKRYVTPLPLEQRQRQNNTTAEVETITTTKTVPLNSEKPSTDLSAKLPGTPISREEALAQIRARRGRTQSALKRSASANDASHRPRVVSGASTPSNGVRSLSRAEGTVNRAKPGRRGLSAAGHGY</sequence>